<feature type="transmembrane region" description="Helical" evidence="1">
    <location>
        <begin position="127"/>
        <end position="146"/>
    </location>
</feature>
<keyword evidence="1" id="KW-0812">Transmembrane</keyword>
<comment type="caution">
    <text evidence="2">The sequence shown here is derived from an EMBL/GenBank/DDBJ whole genome shotgun (WGS) entry which is preliminary data.</text>
</comment>
<reference evidence="2 3" key="1">
    <citation type="submission" date="2021-03" db="EMBL/GenBank/DDBJ databases">
        <title>Thiomicrorhabdus sp.nov.,novel sulfur-oxidizing bacteria isolated from coastal sediment.</title>
        <authorList>
            <person name="Liu X."/>
        </authorList>
    </citation>
    <scope>NUCLEOTIDE SEQUENCE [LARGE SCALE GENOMIC DNA]</scope>
    <source>
        <strain evidence="2 3">6S2-11</strain>
    </source>
</reference>
<dbReference type="Proteomes" id="UP000664835">
    <property type="component" value="Unassembled WGS sequence"/>
</dbReference>
<organism evidence="2 3">
    <name type="scientific">Thiomicrorhabdus marina</name>
    <dbReference type="NCBI Taxonomy" id="2818442"/>
    <lineage>
        <taxon>Bacteria</taxon>
        <taxon>Pseudomonadati</taxon>
        <taxon>Pseudomonadota</taxon>
        <taxon>Gammaproteobacteria</taxon>
        <taxon>Thiotrichales</taxon>
        <taxon>Piscirickettsiaceae</taxon>
        <taxon>Thiomicrorhabdus</taxon>
    </lineage>
</organism>
<dbReference type="RefSeq" id="WP_208147607.1">
    <property type="nucleotide sequence ID" value="NZ_JAGETV010000003.1"/>
</dbReference>
<sequence length="158" mass="18269">MNWQLSPSENPTALWRLQRNSQWIEFIDSVDNLPNVRYQTVLIDLAKWDQYWQQDRCNFVPADLSDFPTECCASNSDYVAEIAMHQQKIKRWKTELASGSGKVPAVCFCETTVNGLLRIRQGRHRIVYLRQLGIPAFAAAIPIALLQDFTEQQLVFNH</sequence>
<evidence type="ECO:0000256" key="1">
    <source>
        <dbReference type="SAM" id="Phobius"/>
    </source>
</evidence>
<evidence type="ECO:0000313" key="3">
    <source>
        <dbReference type="Proteomes" id="UP000664835"/>
    </source>
</evidence>
<protein>
    <submittedName>
        <fullName evidence="2">Uncharacterized protein</fullName>
    </submittedName>
</protein>
<proteinExistence type="predicted"/>
<keyword evidence="1" id="KW-1133">Transmembrane helix</keyword>
<evidence type="ECO:0000313" key="2">
    <source>
        <dbReference type="EMBL" id="MBO1926504.1"/>
    </source>
</evidence>
<accession>A0ABS3Q2E4</accession>
<gene>
    <name evidence="2" type="ORF">J3998_02860</name>
</gene>
<keyword evidence="1" id="KW-0472">Membrane</keyword>
<name>A0ABS3Q2E4_9GAMM</name>
<keyword evidence="3" id="KW-1185">Reference proteome</keyword>
<dbReference type="EMBL" id="JAGETV010000003">
    <property type="protein sequence ID" value="MBO1926504.1"/>
    <property type="molecule type" value="Genomic_DNA"/>
</dbReference>